<dbReference type="GO" id="GO:0000018">
    <property type="term" value="P:regulation of DNA recombination"/>
    <property type="evidence" value="ECO:0007669"/>
    <property type="project" value="TreeGrafter"/>
</dbReference>
<dbReference type="EMBL" id="JAFNAA010000011">
    <property type="protein sequence ID" value="MBO1108741.1"/>
    <property type="molecule type" value="Genomic_DNA"/>
</dbReference>
<evidence type="ECO:0000313" key="8">
    <source>
        <dbReference type="Proteomes" id="UP000664658"/>
    </source>
</evidence>
<gene>
    <name evidence="6 7" type="primary">rdgC</name>
    <name evidence="7" type="ORF">J2R62_11005</name>
</gene>
<dbReference type="PANTHER" id="PTHR38103:SF1">
    <property type="entry name" value="RECOMBINATION-ASSOCIATED PROTEIN RDGC"/>
    <property type="match status" value="1"/>
</dbReference>
<dbReference type="RefSeq" id="WP_207542195.1">
    <property type="nucleotide sequence ID" value="NZ_JAFNAA010000011.1"/>
</dbReference>
<dbReference type="PANTHER" id="PTHR38103">
    <property type="entry name" value="RECOMBINATION-ASSOCIATED PROTEIN RDGC"/>
    <property type="match status" value="1"/>
</dbReference>
<dbReference type="Proteomes" id="UP000664658">
    <property type="component" value="Unassembled WGS sequence"/>
</dbReference>
<name>A0A8I1W895_PLESH</name>
<proteinExistence type="inferred from homology"/>
<keyword evidence="4 6" id="KW-0963">Cytoplasm</keyword>
<evidence type="ECO:0000313" key="7">
    <source>
        <dbReference type="EMBL" id="MBO1108741.1"/>
    </source>
</evidence>
<dbReference type="GO" id="GO:0003690">
    <property type="term" value="F:double-stranded DNA binding"/>
    <property type="evidence" value="ECO:0007669"/>
    <property type="project" value="TreeGrafter"/>
</dbReference>
<comment type="similarity">
    <text evidence="2 6">Belongs to the RdgC family.</text>
</comment>
<dbReference type="NCBIfam" id="NF001462">
    <property type="entry name" value="PRK00321.1-3"/>
    <property type="match status" value="1"/>
</dbReference>
<dbReference type="GO" id="GO:0005737">
    <property type="term" value="C:cytoplasm"/>
    <property type="evidence" value="ECO:0007669"/>
    <property type="project" value="UniProtKB-UniRule"/>
</dbReference>
<dbReference type="AlphaFoldDB" id="A0A8I1W895"/>
<organism evidence="7 8">
    <name type="scientific">Plesiomonas shigelloides</name>
    <name type="common">Aeromonas shigelloides</name>
    <dbReference type="NCBI Taxonomy" id="703"/>
    <lineage>
        <taxon>Bacteria</taxon>
        <taxon>Pseudomonadati</taxon>
        <taxon>Pseudomonadota</taxon>
        <taxon>Gammaproteobacteria</taxon>
        <taxon>Enterobacterales</taxon>
        <taxon>Enterobacteriaceae</taxon>
        <taxon>Plesiomonas</taxon>
    </lineage>
</organism>
<comment type="function">
    <text evidence="6">May be involved in recombination.</text>
</comment>
<dbReference type="GO" id="GO:0006310">
    <property type="term" value="P:DNA recombination"/>
    <property type="evidence" value="ECO:0007669"/>
    <property type="project" value="UniProtKB-UniRule"/>
</dbReference>
<sequence length="307" mass="34825">MMWFKNLIIYRLTRTIEFHEEILEKQLADFAFTPCGSQDSSKFGWVPVISGTQAMLHKSGHHIMLCAYRETKILPAAVIKQAVDAKVAKLEAEQQRMLRKAEKDTIRDEVLYTLLPRAFSKYAKTMIWIDTETQRVVVNAGSAKQSEDVLALLRKTIGSLPVVPLSVQKPIELTLTEWVRSGDLPAGFSLLEDAELKSVLEDGGVIRCKQQELDSDEIASHIDAQKLVTKLALDWQDRISFMLYEDGSLKRLKFADELREQNDDIDREDPEKRFDADFALMTGELTALFSQMFDALGGERIESKNPA</sequence>
<dbReference type="GO" id="GO:0043590">
    <property type="term" value="C:bacterial nucleoid"/>
    <property type="evidence" value="ECO:0007669"/>
    <property type="project" value="TreeGrafter"/>
</dbReference>
<evidence type="ECO:0000256" key="3">
    <source>
        <dbReference type="ARBA" id="ARBA00022296"/>
    </source>
</evidence>
<dbReference type="NCBIfam" id="NF001464">
    <property type="entry name" value="PRK00321.1-5"/>
    <property type="match status" value="1"/>
</dbReference>
<comment type="caution">
    <text evidence="7">The sequence shown here is derived from an EMBL/GenBank/DDBJ whole genome shotgun (WGS) entry which is preliminary data.</text>
</comment>
<evidence type="ECO:0000256" key="2">
    <source>
        <dbReference type="ARBA" id="ARBA00008657"/>
    </source>
</evidence>
<keyword evidence="5 6" id="KW-0233">DNA recombination</keyword>
<evidence type="ECO:0000256" key="5">
    <source>
        <dbReference type="ARBA" id="ARBA00023172"/>
    </source>
</evidence>
<protein>
    <recommendedName>
        <fullName evidence="3 6">Recombination-associated protein RdgC</fullName>
    </recommendedName>
</protein>
<accession>A0A8I1W895</accession>
<comment type="subcellular location">
    <subcellularLocation>
        <location evidence="1 6">Cytoplasm</location>
        <location evidence="1 6">Nucleoid</location>
    </subcellularLocation>
</comment>
<dbReference type="InterPro" id="IPR007476">
    <property type="entry name" value="RdgC"/>
</dbReference>
<dbReference type="HAMAP" id="MF_00194">
    <property type="entry name" value="RdgC"/>
    <property type="match status" value="1"/>
</dbReference>
<reference evidence="7" key="1">
    <citation type="submission" date="2021-03" db="EMBL/GenBank/DDBJ databases">
        <title>Plesiomonas shigelloides zfcc0051, isolated from zebrafish feces.</title>
        <authorList>
            <person name="Vanderhoek Z."/>
            <person name="Gaulke C."/>
        </authorList>
    </citation>
    <scope>NUCLEOTIDE SEQUENCE</scope>
    <source>
        <strain evidence="7">Zfcc0051</strain>
    </source>
</reference>
<evidence type="ECO:0000256" key="1">
    <source>
        <dbReference type="ARBA" id="ARBA00004453"/>
    </source>
</evidence>
<evidence type="ECO:0000256" key="4">
    <source>
        <dbReference type="ARBA" id="ARBA00022490"/>
    </source>
</evidence>
<dbReference type="Pfam" id="PF04381">
    <property type="entry name" value="RdgC"/>
    <property type="match status" value="1"/>
</dbReference>
<evidence type="ECO:0000256" key="6">
    <source>
        <dbReference type="HAMAP-Rule" id="MF_00194"/>
    </source>
</evidence>